<dbReference type="InterPro" id="IPR036388">
    <property type="entry name" value="WH-like_DNA-bd_sf"/>
</dbReference>
<dbReference type="InterPro" id="IPR036390">
    <property type="entry name" value="WH_DNA-bd_sf"/>
</dbReference>
<accession>X1BY70</accession>
<name>X1BY70_9ZZZZ</name>
<protein>
    <recommendedName>
        <fullName evidence="2">HTH marR-type domain-containing protein</fullName>
    </recommendedName>
</protein>
<sequence length="51" mass="5975">MSRQDLISTTYLPPRTINYGLSRLKALGLIREEEHDKDARERVYELVQAPM</sequence>
<evidence type="ECO:0000313" key="1">
    <source>
        <dbReference type="EMBL" id="GAG86062.1"/>
    </source>
</evidence>
<dbReference type="EMBL" id="BART01015558">
    <property type="protein sequence ID" value="GAG86062.1"/>
    <property type="molecule type" value="Genomic_DNA"/>
</dbReference>
<organism evidence="1">
    <name type="scientific">marine sediment metagenome</name>
    <dbReference type="NCBI Taxonomy" id="412755"/>
    <lineage>
        <taxon>unclassified sequences</taxon>
        <taxon>metagenomes</taxon>
        <taxon>ecological metagenomes</taxon>
    </lineage>
</organism>
<comment type="caution">
    <text evidence="1">The sequence shown here is derived from an EMBL/GenBank/DDBJ whole genome shotgun (WGS) entry which is preliminary data.</text>
</comment>
<dbReference type="SUPFAM" id="SSF46785">
    <property type="entry name" value="Winged helix' DNA-binding domain"/>
    <property type="match status" value="1"/>
</dbReference>
<reference evidence="1" key="1">
    <citation type="journal article" date="2014" name="Front. Microbiol.">
        <title>High frequency of phylogenetically diverse reductive dehalogenase-homologous genes in deep subseafloor sedimentary metagenomes.</title>
        <authorList>
            <person name="Kawai M."/>
            <person name="Futagami T."/>
            <person name="Toyoda A."/>
            <person name="Takaki Y."/>
            <person name="Nishi S."/>
            <person name="Hori S."/>
            <person name="Arai W."/>
            <person name="Tsubouchi T."/>
            <person name="Morono Y."/>
            <person name="Uchiyama I."/>
            <person name="Ito T."/>
            <person name="Fujiyama A."/>
            <person name="Inagaki F."/>
            <person name="Takami H."/>
        </authorList>
    </citation>
    <scope>NUCLEOTIDE SEQUENCE</scope>
    <source>
        <strain evidence="1">Expedition CK06-06</strain>
    </source>
</reference>
<dbReference type="AlphaFoldDB" id="X1BY70"/>
<gene>
    <name evidence="1" type="ORF">S01H4_30185</name>
</gene>
<evidence type="ECO:0008006" key="2">
    <source>
        <dbReference type="Google" id="ProtNLM"/>
    </source>
</evidence>
<dbReference type="Gene3D" id="1.10.10.10">
    <property type="entry name" value="Winged helix-like DNA-binding domain superfamily/Winged helix DNA-binding domain"/>
    <property type="match status" value="1"/>
</dbReference>
<proteinExistence type="predicted"/>